<name>A0ACC2SH99_9FUNG</name>
<sequence>MLQKRSKSLRDDASQPAASPRRQESVEVRELSENGNPEDDVCFPLNQEENGIAIHHLEILLRPQIPGVPLSRVNSPPTGNTFDSLGIGQEIENNRFMFYSTLTGPIFAKNFSEFFIPWLFLLRCFELRKFLA</sequence>
<evidence type="ECO:0000313" key="1">
    <source>
        <dbReference type="EMBL" id="KAJ9061670.1"/>
    </source>
</evidence>
<dbReference type="EMBL" id="QTSX02005050">
    <property type="protein sequence ID" value="KAJ9061670.1"/>
    <property type="molecule type" value="Genomic_DNA"/>
</dbReference>
<accession>A0ACC2SH99</accession>
<evidence type="ECO:0000313" key="2">
    <source>
        <dbReference type="Proteomes" id="UP001165960"/>
    </source>
</evidence>
<gene>
    <name evidence="1" type="ORF">DSO57_1018359</name>
</gene>
<organism evidence="1 2">
    <name type="scientific">Entomophthora muscae</name>
    <dbReference type="NCBI Taxonomy" id="34485"/>
    <lineage>
        <taxon>Eukaryota</taxon>
        <taxon>Fungi</taxon>
        <taxon>Fungi incertae sedis</taxon>
        <taxon>Zoopagomycota</taxon>
        <taxon>Entomophthoromycotina</taxon>
        <taxon>Entomophthoromycetes</taxon>
        <taxon>Entomophthorales</taxon>
        <taxon>Entomophthoraceae</taxon>
        <taxon>Entomophthora</taxon>
    </lineage>
</organism>
<protein>
    <submittedName>
        <fullName evidence="1">Uncharacterized protein</fullName>
    </submittedName>
</protein>
<reference evidence="1" key="1">
    <citation type="submission" date="2022-04" db="EMBL/GenBank/DDBJ databases">
        <title>Genome of the entomopathogenic fungus Entomophthora muscae.</title>
        <authorList>
            <person name="Elya C."/>
            <person name="Lovett B.R."/>
            <person name="Lee E."/>
            <person name="Macias A.M."/>
            <person name="Hajek A.E."/>
            <person name="De Bivort B.L."/>
            <person name="Kasson M.T."/>
            <person name="De Fine Licht H.H."/>
            <person name="Stajich J.E."/>
        </authorList>
    </citation>
    <scope>NUCLEOTIDE SEQUENCE</scope>
    <source>
        <strain evidence="1">Berkeley</strain>
    </source>
</reference>
<comment type="caution">
    <text evidence="1">The sequence shown here is derived from an EMBL/GenBank/DDBJ whole genome shotgun (WGS) entry which is preliminary data.</text>
</comment>
<keyword evidence="2" id="KW-1185">Reference proteome</keyword>
<dbReference type="Proteomes" id="UP001165960">
    <property type="component" value="Unassembled WGS sequence"/>
</dbReference>
<proteinExistence type="predicted"/>